<sequence>MPRSSGSDVGGSTQLGDQSEYLYSYTGPASDITVRVRKGTENPQGGHGFYRRVGDGQGGSRCSDASGRGGEQPGGEGVRQRGVRSAHQEGRVAGPGNGYRDAQAPCGHSPGRPPGGTPFAGHGHEWVGEHEHTRQGAGVMGEAPQGCSQGVRRVGPGVSQRGWPARGQRFRSAFEVCVRQGQRRERLQARGSRMKVSALRDLKRATYETASEGWRKVSDQAGTDMTWVETHMLKKLGEQDGDTKNAAVKTVRMLAHNYQYIQMQCGLIRATLNGLAQELQHPQSKLKTALANASENGLTVHDDGSVSYPAAVSHGKNFPGGTIHGHSKKSKGVADDLNQENESAADALERQADAQYEQAGEPKVKPKQHLAEQLAQEIADALRVAGEVDLQYSNLLARLTAKLGGVKVTPDMLLDEQADRTAVQRLAGDEYAKGDIPKGKSPEANAAWWKGLSKEEQDAYLSLYPSKIGALDGIPSKIRDEANRTVLSETRAKYDRELKNYSKEPPKWEDFGAKATRISQDWRDWNARKSHLETAIHGMDAIQERFDRTGQNGVPRAYLLGFDPEKHDGRVILATGDPDTADHTAVYVPGTKTLIGGIGGDLSRGERLWATSHAVDPHAKVATITWLGYDAPDDLPSAAKDRWAKAGGPDLRQFLDGVAESHESASGDRAHTTLIGHSYGSTVIGDATKSHTSYDPDAGPLAVDDIVAAGSPGMQVAGRLTSK</sequence>
<dbReference type="Pfam" id="PF06259">
    <property type="entry name" value="Abhydrolase_8"/>
    <property type="match status" value="1"/>
</dbReference>
<proteinExistence type="predicted"/>
<organism evidence="3 4">
    <name type="scientific">Streptomyces palmae</name>
    <dbReference type="NCBI Taxonomy" id="1701085"/>
    <lineage>
        <taxon>Bacteria</taxon>
        <taxon>Bacillati</taxon>
        <taxon>Actinomycetota</taxon>
        <taxon>Actinomycetes</taxon>
        <taxon>Kitasatosporales</taxon>
        <taxon>Streptomycetaceae</taxon>
        <taxon>Streptomyces</taxon>
    </lineage>
</organism>
<feature type="domain" description="DUF1023" evidence="2">
    <location>
        <begin position="567"/>
        <end position="716"/>
    </location>
</feature>
<feature type="region of interest" description="Disordered" evidence="1">
    <location>
        <begin position="1"/>
        <end position="124"/>
    </location>
</feature>
<name>A0A4Z0G0U1_9ACTN</name>
<accession>A0A4Z0G0U1</accession>
<dbReference type="InterPro" id="IPR010427">
    <property type="entry name" value="DUF1023"/>
</dbReference>
<dbReference type="EMBL" id="SRID01000500">
    <property type="protein sequence ID" value="TGA87667.1"/>
    <property type="molecule type" value="Genomic_DNA"/>
</dbReference>
<feature type="region of interest" description="Disordered" evidence="1">
    <location>
        <begin position="129"/>
        <end position="148"/>
    </location>
</feature>
<evidence type="ECO:0000259" key="2">
    <source>
        <dbReference type="Pfam" id="PF06259"/>
    </source>
</evidence>
<keyword evidence="4" id="KW-1185">Reference proteome</keyword>
<gene>
    <name evidence="3" type="ORF">E4099_29925</name>
</gene>
<feature type="compositionally biased region" description="Polar residues" evidence="1">
    <location>
        <begin position="1"/>
        <end position="17"/>
    </location>
</feature>
<protein>
    <recommendedName>
        <fullName evidence="2">DUF1023 domain-containing protein</fullName>
    </recommendedName>
</protein>
<evidence type="ECO:0000313" key="4">
    <source>
        <dbReference type="Proteomes" id="UP000297948"/>
    </source>
</evidence>
<dbReference type="AlphaFoldDB" id="A0A4Z0G0U1"/>
<comment type="caution">
    <text evidence="3">The sequence shown here is derived from an EMBL/GenBank/DDBJ whole genome shotgun (WGS) entry which is preliminary data.</text>
</comment>
<dbReference type="Proteomes" id="UP000297948">
    <property type="component" value="Unassembled WGS sequence"/>
</dbReference>
<evidence type="ECO:0000313" key="3">
    <source>
        <dbReference type="EMBL" id="TGA87667.1"/>
    </source>
</evidence>
<evidence type="ECO:0000256" key="1">
    <source>
        <dbReference type="SAM" id="MobiDB-lite"/>
    </source>
</evidence>
<feature type="compositionally biased region" description="Gly residues" evidence="1">
    <location>
        <begin position="67"/>
        <end position="77"/>
    </location>
</feature>
<reference evidence="3 4" key="1">
    <citation type="submission" date="2019-03" db="EMBL/GenBank/DDBJ databases">
        <authorList>
            <person name="Gonzalez-Pimentel J.L."/>
        </authorList>
    </citation>
    <scope>NUCLEOTIDE SEQUENCE [LARGE SCALE GENOMIC DNA]</scope>
    <source>
        <strain evidence="3 4">JCM 31289</strain>
    </source>
</reference>
<feature type="region of interest" description="Disordered" evidence="1">
    <location>
        <begin position="311"/>
        <end position="337"/>
    </location>
</feature>
<dbReference type="OrthoDB" id="5969911at2"/>